<dbReference type="EMBL" id="CM000839">
    <property type="protein sequence ID" value="KRH54458.1"/>
    <property type="molecule type" value="Genomic_DNA"/>
</dbReference>
<sequence>MLFFFWSFISKLFRKQFFRSFPIDLFFTSCSEYSYGVARDFPPYLWFYHRYKLHPFCCRFGFSSSSS</sequence>
<evidence type="ECO:0000313" key="3">
    <source>
        <dbReference type="Proteomes" id="UP000008827"/>
    </source>
</evidence>
<keyword evidence="3" id="KW-1185">Reference proteome</keyword>
<gene>
    <name evidence="1" type="ORF">GLYMA_06G186600</name>
</gene>
<proteinExistence type="predicted"/>
<organism evidence="1">
    <name type="scientific">Glycine max</name>
    <name type="common">Soybean</name>
    <name type="synonym">Glycine hispida</name>
    <dbReference type="NCBI Taxonomy" id="3847"/>
    <lineage>
        <taxon>Eukaryota</taxon>
        <taxon>Viridiplantae</taxon>
        <taxon>Streptophyta</taxon>
        <taxon>Embryophyta</taxon>
        <taxon>Tracheophyta</taxon>
        <taxon>Spermatophyta</taxon>
        <taxon>Magnoliopsida</taxon>
        <taxon>eudicotyledons</taxon>
        <taxon>Gunneridae</taxon>
        <taxon>Pentapetalae</taxon>
        <taxon>rosids</taxon>
        <taxon>fabids</taxon>
        <taxon>Fabales</taxon>
        <taxon>Fabaceae</taxon>
        <taxon>Papilionoideae</taxon>
        <taxon>50 kb inversion clade</taxon>
        <taxon>NPAAA clade</taxon>
        <taxon>indigoferoid/millettioid clade</taxon>
        <taxon>Phaseoleae</taxon>
        <taxon>Glycine</taxon>
        <taxon>Glycine subgen. Soja</taxon>
    </lineage>
</organism>
<evidence type="ECO:0000313" key="2">
    <source>
        <dbReference type="EnsemblPlants" id="KRH54458"/>
    </source>
</evidence>
<dbReference type="Proteomes" id="UP000008827">
    <property type="component" value="Chromosome 6"/>
</dbReference>
<protein>
    <submittedName>
        <fullName evidence="1 2">Uncharacterized protein</fullName>
    </submittedName>
</protein>
<dbReference type="AlphaFoldDB" id="A0A0R0JJ49"/>
<reference evidence="1 2" key="1">
    <citation type="journal article" date="2010" name="Nature">
        <title>Genome sequence of the palaeopolyploid soybean.</title>
        <authorList>
            <person name="Schmutz J."/>
            <person name="Cannon S.B."/>
            <person name="Schlueter J."/>
            <person name="Ma J."/>
            <person name="Mitros T."/>
            <person name="Nelson W."/>
            <person name="Hyten D.L."/>
            <person name="Song Q."/>
            <person name="Thelen J.J."/>
            <person name="Cheng J."/>
            <person name="Xu D."/>
            <person name="Hellsten U."/>
            <person name="May G.D."/>
            <person name="Yu Y."/>
            <person name="Sakurai T."/>
            <person name="Umezawa T."/>
            <person name="Bhattacharyya M.K."/>
            <person name="Sandhu D."/>
            <person name="Valliyodan B."/>
            <person name="Lindquist E."/>
            <person name="Peto M."/>
            <person name="Grant D."/>
            <person name="Shu S."/>
            <person name="Goodstein D."/>
            <person name="Barry K."/>
            <person name="Futrell-Griggs M."/>
            <person name="Abernathy B."/>
            <person name="Du J."/>
            <person name="Tian Z."/>
            <person name="Zhu L."/>
            <person name="Gill N."/>
            <person name="Joshi T."/>
            <person name="Libault M."/>
            <person name="Sethuraman A."/>
            <person name="Zhang X.-C."/>
            <person name="Shinozaki K."/>
            <person name="Nguyen H.T."/>
            <person name="Wing R.A."/>
            <person name="Cregan P."/>
            <person name="Specht J."/>
            <person name="Grimwood J."/>
            <person name="Rokhsar D."/>
            <person name="Stacey G."/>
            <person name="Shoemaker R.C."/>
            <person name="Jackson S.A."/>
        </authorList>
    </citation>
    <scope>NUCLEOTIDE SEQUENCE [LARGE SCALE GENOMIC DNA]</scope>
    <source>
        <strain evidence="2">cv. Williams 82</strain>
        <tissue evidence="1">Callus</tissue>
    </source>
</reference>
<dbReference type="EnsemblPlants" id="KRH54458">
    <property type="protein sequence ID" value="KRH54458"/>
    <property type="gene ID" value="GLYMA_06G186600"/>
</dbReference>
<dbReference type="InParanoid" id="A0A0R0JJ49"/>
<evidence type="ECO:0000313" key="1">
    <source>
        <dbReference type="EMBL" id="KRH54458.1"/>
    </source>
</evidence>
<accession>A0A0R0JJ49</accession>
<dbReference type="Gramene" id="KRH54458">
    <property type="protein sequence ID" value="KRH54458"/>
    <property type="gene ID" value="GLYMA_06G186600"/>
</dbReference>
<reference evidence="2" key="2">
    <citation type="submission" date="2018-02" db="UniProtKB">
        <authorList>
            <consortium name="EnsemblPlants"/>
        </authorList>
    </citation>
    <scope>IDENTIFICATION</scope>
    <source>
        <strain evidence="2">Williams 82</strain>
    </source>
</reference>
<reference evidence="1" key="3">
    <citation type="submission" date="2018-07" db="EMBL/GenBank/DDBJ databases">
        <title>WGS assembly of Glycine max.</title>
        <authorList>
            <person name="Schmutz J."/>
            <person name="Cannon S."/>
            <person name="Schlueter J."/>
            <person name="Ma J."/>
            <person name="Mitros T."/>
            <person name="Nelson W."/>
            <person name="Hyten D."/>
            <person name="Song Q."/>
            <person name="Thelen J."/>
            <person name="Cheng J."/>
            <person name="Xu D."/>
            <person name="Hellsten U."/>
            <person name="May G."/>
            <person name="Yu Y."/>
            <person name="Sakurai T."/>
            <person name="Umezawa T."/>
            <person name="Bhattacharyya M."/>
            <person name="Sandhu D."/>
            <person name="Valliyodan B."/>
            <person name="Lindquist E."/>
            <person name="Peto M."/>
            <person name="Grant D."/>
            <person name="Shu S."/>
            <person name="Goodstein D."/>
            <person name="Barry K."/>
            <person name="Futrell-Griggs M."/>
            <person name="Abernathy B."/>
            <person name="Du J."/>
            <person name="Tian Z."/>
            <person name="Zhu L."/>
            <person name="Gill N."/>
            <person name="Joshi T."/>
            <person name="Libault M."/>
            <person name="Sethuraman A."/>
            <person name="Zhang X."/>
            <person name="Shinozaki K."/>
            <person name="Nguyen H."/>
            <person name="Wing R."/>
            <person name="Cregan P."/>
            <person name="Specht J."/>
            <person name="Grimwood J."/>
            <person name="Rokhsar D."/>
            <person name="Stacey G."/>
            <person name="Shoemaker R."/>
            <person name="Jackson S."/>
        </authorList>
    </citation>
    <scope>NUCLEOTIDE SEQUENCE</scope>
    <source>
        <tissue evidence="1">Callus</tissue>
    </source>
</reference>
<name>A0A0R0JJ49_SOYBN</name>